<gene>
    <name evidence="1" type="ORF">V6N12_020816</name>
</gene>
<evidence type="ECO:0000313" key="2">
    <source>
        <dbReference type="Proteomes" id="UP001472677"/>
    </source>
</evidence>
<accession>A0ABR2CZ93</accession>
<dbReference type="EMBL" id="JBBPBM010000039">
    <property type="protein sequence ID" value="KAK8526343.1"/>
    <property type="molecule type" value="Genomic_DNA"/>
</dbReference>
<proteinExistence type="predicted"/>
<sequence>MSHAFHGHNFPALAEHKALTVPQANTNMRTRRIHQNQNASLGQHMQVRFHLFSKSLNPLAQGTQGSSMSSNRLKL</sequence>
<keyword evidence="2" id="KW-1185">Reference proteome</keyword>
<reference evidence="1 2" key="1">
    <citation type="journal article" date="2024" name="G3 (Bethesda)">
        <title>Genome assembly of Hibiscus sabdariffa L. provides insights into metabolisms of medicinal natural products.</title>
        <authorList>
            <person name="Kim T."/>
        </authorList>
    </citation>
    <scope>NUCLEOTIDE SEQUENCE [LARGE SCALE GENOMIC DNA]</scope>
    <source>
        <strain evidence="1">TK-2024</strain>
        <tissue evidence="1">Old leaves</tissue>
    </source>
</reference>
<comment type="caution">
    <text evidence="1">The sequence shown here is derived from an EMBL/GenBank/DDBJ whole genome shotgun (WGS) entry which is preliminary data.</text>
</comment>
<dbReference type="Proteomes" id="UP001472677">
    <property type="component" value="Unassembled WGS sequence"/>
</dbReference>
<organism evidence="1 2">
    <name type="scientific">Hibiscus sabdariffa</name>
    <name type="common">roselle</name>
    <dbReference type="NCBI Taxonomy" id="183260"/>
    <lineage>
        <taxon>Eukaryota</taxon>
        <taxon>Viridiplantae</taxon>
        <taxon>Streptophyta</taxon>
        <taxon>Embryophyta</taxon>
        <taxon>Tracheophyta</taxon>
        <taxon>Spermatophyta</taxon>
        <taxon>Magnoliopsida</taxon>
        <taxon>eudicotyledons</taxon>
        <taxon>Gunneridae</taxon>
        <taxon>Pentapetalae</taxon>
        <taxon>rosids</taxon>
        <taxon>malvids</taxon>
        <taxon>Malvales</taxon>
        <taxon>Malvaceae</taxon>
        <taxon>Malvoideae</taxon>
        <taxon>Hibiscus</taxon>
    </lineage>
</organism>
<name>A0ABR2CZ93_9ROSI</name>
<protein>
    <submittedName>
        <fullName evidence="1">Uncharacterized protein</fullName>
    </submittedName>
</protein>
<evidence type="ECO:0000313" key="1">
    <source>
        <dbReference type="EMBL" id="KAK8526343.1"/>
    </source>
</evidence>